<feature type="transmembrane region" description="Helical" evidence="1">
    <location>
        <begin position="6"/>
        <end position="24"/>
    </location>
</feature>
<name>A0A4R1KGU3_9GAMM</name>
<dbReference type="Proteomes" id="UP000295565">
    <property type="component" value="Unassembled WGS sequence"/>
</dbReference>
<protein>
    <submittedName>
        <fullName evidence="2">Uncharacterized protein</fullName>
    </submittedName>
</protein>
<keyword evidence="1" id="KW-1133">Transmembrane helix</keyword>
<reference evidence="2 3" key="1">
    <citation type="submission" date="2019-03" db="EMBL/GenBank/DDBJ databases">
        <title>Genomic Encyclopedia of Type Strains, Phase IV (KMG-IV): sequencing the most valuable type-strain genomes for metagenomic binning, comparative biology and taxonomic classification.</title>
        <authorList>
            <person name="Goeker M."/>
        </authorList>
    </citation>
    <scope>NUCLEOTIDE SEQUENCE [LARGE SCALE GENOMIC DNA]</scope>
    <source>
        <strain evidence="2 3">DSM 18577</strain>
    </source>
</reference>
<feature type="transmembrane region" description="Helical" evidence="1">
    <location>
        <begin position="33"/>
        <end position="54"/>
    </location>
</feature>
<keyword evidence="1" id="KW-0812">Transmembrane</keyword>
<organism evidence="2 3">
    <name type="scientific">Celerinatantimonas diazotrophica</name>
    <dbReference type="NCBI Taxonomy" id="412034"/>
    <lineage>
        <taxon>Bacteria</taxon>
        <taxon>Pseudomonadati</taxon>
        <taxon>Pseudomonadota</taxon>
        <taxon>Gammaproteobacteria</taxon>
        <taxon>Celerinatantimonadaceae</taxon>
        <taxon>Celerinatantimonas</taxon>
    </lineage>
</organism>
<gene>
    <name evidence="2" type="ORF">EV690_0091</name>
</gene>
<sequence length="103" mass="12338">MTDTLVAIGLLIFEIVLFFWCRFIKQRFFNLNFLLKALGWLNWAYWICFNVAIWKDLRFILPYDLISGRSQADGICLIIAFIFSFVLCYQSSLIAYMNKRRKF</sequence>
<evidence type="ECO:0000256" key="1">
    <source>
        <dbReference type="SAM" id="Phobius"/>
    </source>
</evidence>
<evidence type="ECO:0000313" key="3">
    <source>
        <dbReference type="Proteomes" id="UP000295565"/>
    </source>
</evidence>
<keyword evidence="1" id="KW-0472">Membrane</keyword>
<comment type="caution">
    <text evidence="2">The sequence shown here is derived from an EMBL/GenBank/DDBJ whole genome shotgun (WGS) entry which is preliminary data.</text>
</comment>
<accession>A0A4R1KGU3</accession>
<proteinExistence type="predicted"/>
<evidence type="ECO:0000313" key="2">
    <source>
        <dbReference type="EMBL" id="TCK63975.1"/>
    </source>
</evidence>
<keyword evidence="3" id="KW-1185">Reference proteome</keyword>
<feature type="transmembrane region" description="Helical" evidence="1">
    <location>
        <begin position="74"/>
        <end position="97"/>
    </location>
</feature>
<dbReference type="EMBL" id="SMGD01000001">
    <property type="protein sequence ID" value="TCK63975.1"/>
    <property type="molecule type" value="Genomic_DNA"/>
</dbReference>
<dbReference type="AlphaFoldDB" id="A0A4R1KGU3"/>